<reference evidence="1 2" key="1">
    <citation type="submission" date="2022-03" db="EMBL/GenBank/DDBJ databases">
        <authorList>
            <person name="Macdonald S."/>
            <person name="Ahmed S."/>
            <person name="Newling K."/>
        </authorList>
    </citation>
    <scope>NUCLEOTIDE SEQUENCE [LARGE SCALE GENOMIC DNA]</scope>
</reference>
<comment type="caution">
    <text evidence="1">The sequence shown here is derived from an EMBL/GenBank/DDBJ whole genome shotgun (WGS) entry which is preliminary data.</text>
</comment>
<organism evidence="1 2">
    <name type="scientific">Eruca vesicaria subsp. sativa</name>
    <name type="common">Garden rocket</name>
    <name type="synonym">Eruca sativa</name>
    <dbReference type="NCBI Taxonomy" id="29727"/>
    <lineage>
        <taxon>Eukaryota</taxon>
        <taxon>Viridiplantae</taxon>
        <taxon>Streptophyta</taxon>
        <taxon>Embryophyta</taxon>
        <taxon>Tracheophyta</taxon>
        <taxon>Spermatophyta</taxon>
        <taxon>Magnoliopsida</taxon>
        <taxon>eudicotyledons</taxon>
        <taxon>Gunneridae</taxon>
        <taxon>Pentapetalae</taxon>
        <taxon>rosids</taxon>
        <taxon>malvids</taxon>
        <taxon>Brassicales</taxon>
        <taxon>Brassicaceae</taxon>
        <taxon>Brassiceae</taxon>
        <taxon>Eruca</taxon>
    </lineage>
</organism>
<keyword evidence="2" id="KW-1185">Reference proteome</keyword>
<gene>
    <name evidence="1" type="ORF">ERUC_LOCUS33377</name>
</gene>
<name>A0ABC8LBN8_ERUVS</name>
<evidence type="ECO:0000313" key="2">
    <source>
        <dbReference type="Proteomes" id="UP001642260"/>
    </source>
</evidence>
<accession>A0ABC8LBN8</accession>
<dbReference type="Proteomes" id="UP001642260">
    <property type="component" value="Unassembled WGS sequence"/>
</dbReference>
<dbReference type="AlphaFoldDB" id="A0ABC8LBN8"/>
<protein>
    <submittedName>
        <fullName evidence="1">Uncharacterized protein</fullName>
    </submittedName>
</protein>
<proteinExistence type="predicted"/>
<evidence type="ECO:0000313" key="1">
    <source>
        <dbReference type="EMBL" id="CAH8380894.1"/>
    </source>
</evidence>
<sequence>MEIPKVQRDKSSSRDSDLHVVTLISCSFLSSQTFRNHISSPLRYILTPLRLIKDATAFNNIIVTVPQEWKLHILFFVISRRAMFFHGEDPIAEIVGG</sequence>
<dbReference type="EMBL" id="CAKOAT010497377">
    <property type="protein sequence ID" value="CAH8380894.1"/>
    <property type="molecule type" value="Genomic_DNA"/>
</dbReference>